<comment type="caution">
    <text evidence="2">The sequence shown here is derived from an EMBL/GenBank/DDBJ whole genome shotgun (WGS) entry which is preliminary data.</text>
</comment>
<dbReference type="InterPro" id="IPR002492">
    <property type="entry name" value="Transposase_Tc1-like"/>
</dbReference>
<dbReference type="AlphaFoldDB" id="A0A1Y1Z5G0"/>
<dbReference type="GO" id="GO:0015074">
    <property type="term" value="P:DNA integration"/>
    <property type="evidence" value="ECO:0007669"/>
    <property type="project" value="InterPro"/>
</dbReference>
<accession>A0A1Y1Z5G0</accession>
<dbReference type="Gene3D" id="3.30.420.10">
    <property type="entry name" value="Ribonuclease H-like superfamily/Ribonuclease H"/>
    <property type="match status" value="2"/>
</dbReference>
<evidence type="ECO:0000313" key="3">
    <source>
        <dbReference type="Proteomes" id="UP000193144"/>
    </source>
</evidence>
<sequence>MAKTPSRRLTYKERVKILTLAEFGWKQVAIAQQLGIRQSTISNCLRSPCTPTKPKGSRPILNTPLRCLLVRHATENAEQRRKTREQIAYELGIDVCRRTLIKAFGKELYHRRKATQKPFLTEEHKAQRVQWAWQHLCYDKEQQSRVGWSDEMSAWTSAGEVYVTRRAEEALYPDCLIPRFKDFSSCMVWSIISLHSKRPLVFFEKEKGSVDSQLLKWRLAKRFPNIDAEVKQHLKEEWEKIEVNDYKKYITSMRDRCWAVIKAGGGPTKR</sequence>
<gene>
    <name evidence="2" type="ORF">BCR34DRAFT_590906</name>
</gene>
<dbReference type="InterPro" id="IPR036397">
    <property type="entry name" value="RNaseH_sf"/>
</dbReference>
<feature type="domain" description="Transposase Tc1-like" evidence="1">
    <location>
        <begin position="77"/>
        <end position="136"/>
    </location>
</feature>
<evidence type="ECO:0000259" key="1">
    <source>
        <dbReference type="Pfam" id="PF01498"/>
    </source>
</evidence>
<reference evidence="2 3" key="1">
    <citation type="submission" date="2016-07" db="EMBL/GenBank/DDBJ databases">
        <title>Pervasive Adenine N6-methylation of Active Genes in Fungi.</title>
        <authorList>
            <consortium name="DOE Joint Genome Institute"/>
            <person name="Mondo S.J."/>
            <person name="Dannebaum R.O."/>
            <person name="Kuo R.C."/>
            <person name="Labutti K."/>
            <person name="Haridas S."/>
            <person name="Kuo A."/>
            <person name="Salamov A."/>
            <person name="Ahrendt S.R."/>
            <person name="Lipzen A."/>
            <person name="Sullivan W."/>
            <person name="Andreopoulos W.B."/>
            <person name="Clum A."/>
            <person name="Lindquist E."/>
            <person name="Daum C."/>
            <person name="Ramamoorthy G.K."/>
            <person name="Gryganskyi A."/>
            <person name="Culley D."/>
            <person name="Magnuson J.K."/>
            <person name="James T.Y."/>
            <person name="O'Malley M.A."/>
            <person name="Stajich J.E."/>
            <person name="Spatafora J.W."/>
            <person name="Visel A."/>
            <person name="Grigoriev I.V."/>
        </authorList>
    </citation>
    <scope>NUCLEOTIDE SEQUENCE [LARGE SCALE GENOMIC DNA]</scope>
    <source>
        <strain evidence="2 3">CBS 115471</strain>
    </source>
</reference>
<dbReference type="OrthoDB" id="3786552at2759"/>
<dbReference type="InterPro" id="IPR009057">
    <property type="entry name" value="Homeodomain-like_sf"/>
</dbReference>
<dbReference type="Pfam" id="PF01498">
    <property type="entry name" value="HTH_Tnp_Tc3_2"/>
    <property type="match status" value="1"/>
</dbReference>
<dbReference type="Proteomes" id="UP000193144">
    <property type="component" value="Unassembled WGS sequence"/>
</dbReference>
<dbReference type="STRING" id="1231657.A0A1Y1Z5G0"/>
<evidence type="ECO:0000313" key="2">
    <source>
        <dbReference type="EMBL" id="ORY05493.1"/>
    </source>
</evidence>
<dbReference type="EMBL" id="MCFA01000125">
    <property type="protein sequence ID" value="ORY05493.1"/>
    <property type="molecule type" value="Genomic_DNA"/>
</dbReference>
<dbReference type="GO" id="GO:0003677">
    <property type="term" value="F:DNA binding"/>
    <property type="evidence" value="ECO:0007669"/>
    <property type="project" value="InterPro"/>
</dbReference>
<dbReference type="GO" id="GO:0006313">
    <property type="term" value="P:DNA transposition"/>
    <property type="evidence" value="ECO:0007669"/>
    <property type="project" value="InterPro"/>
</dbReference>
<dbReference type="SUPFAM" id="SSF46689">
    <property type="entry name" value="Homeodomain-like"/>
    <property type="match status" value="1"/>
</dbReference>
<organism evidence="2 3">
    <name type="scientific">Clohesyomyces aquaticus</name>
    <dbReference type="NCBI Taxonomy" id="1231657"/>
    <lineage>
        <taxon>Eukaryota</taxon>
        <taxon>Fungi</taxon>
        <taxon>Dikarya</taxon>
        <taxon>Ascomycota</taxon>
        <taxon>Pezizomycotina</taxon>
        <taxon>Dothideomycetes</taxon>
        <taxon>Pleosporomycetidae</taxon>
        <taxon>Pleosporales</taxon>
        <taxon>Lindgomycetaceae</taxon>
        <taxon>Clohesyomyces</taxon>
    </lineage>
</organism>
<dbReference type="Gene3D" id="1.10.10.60">
    <property type="entry name" value="Homeodomain-like"/>
    <property type="match status" value="1"/>
</dbReference>
<keyword evidence="3" id="KW-1185">Reference proteome</keyword>
<name>A0A1Y1Z5G0_9PLEO</name>
<protein>
    <recommendedName>
        <fullName evidence="1">Transposase Tc1-like domain-containing protein</fullName>
    </recommendedName>
</protein>
<proteinExistence type="predicted"/>